<dbReference type="Proteomes" id="UP000619260">
    <property type="component" value="Unassembled WGS sequence"/>
</dbReference>
<evidence type="ECO:0000313" key="3">
    <source>
        <dbReference type="Proteomes" id="UP000619260"/>
    </source>
</evidence>
<sequence>MGVLTRRQADVLRMVGRYVQAYGYPPSYREIGEAVGLHSTGAVAHQVRRLVESGHLRQRRGIPRGLSLTIDGGPQ</sequence>
<reference evidence="2" key="1">
    <citation type="submission" date="2021-01" db="EMBL/GenBank/DDBJ databases">
        <title>Whole genome shotgun sequence of Virgisporangium aliadipatigenens NBRC 105644.</title>
        <authorList>
            <person name="Komaki H."/>
            <person name="Tamura T."/>
        </authorList>
    </citation>
    <scope>NUCLEOTIDE SEQUENCE</scope>
    <source>
        <strain evidence="2">NBRC 105644</strain>
    </source>
</reference>
<dbReference type="InterPro" id="IPR006199">
    <property type="entry name" value="LexA_DNA-bd_dom"/>
</dbReference>
<evidence type="ECO:0000313" key="2">
    <source>
        <dbReference type="EMBL" id="GIJ50006.1"/>
    </source>
</evidence>
<feature type="domain" description="LexA repressor DNA-binding" evidence="1">
    <location>
        <begin position="1"/>
        <end position="65"/>
    </location>
</feature>
<dbReference type="Pfam" id="PF01726">
    <property type="entry name" value="LexA_DNA_bind"/>
    <property type="match status" value="1"/>
</dbReference>
<accession>A0A8J4DU63</accession>
<dbReference type="AlphaFoldDB" id="A0A8J4DU63"/>
<protein>
    <recommendedName>
        <fullName evidence="1">LexA repressor DNA-binding domain-containing protein</fullName>
    </recommendedName>
</protein>
<evidence type="ECO:0000259" key="1">
    <source>
        <dbReference type="Pfam" id="PF01726"/>
    </source>
</evidence>
<gene>
    <name evidence="2" type="ORF">Val02_68920</name>
</gene>
<dbReference type="Gene3D" id="1.10.10.10">
    <property type="entry name" value="Winged helix-like DNA-binding domain superfamily/Winged helix DNA-binding domain"/>
    <property type="match status" value="1"/>
</dbReference>
<comment type="caution">
    <text evidence="2">The sequence shown here is derived from an EMBL/GenBank/DDBJ whole genome shotgun (WGS) entry which is preliminary data.</text>
</comment>
<keyword evidence="3" id="KW-1185">Reference proteome</keyword>
<dbReference type="EMBL" id="BOPF01000032">
    <property type="protein sequence ID" value="GIJ50006.1"/>
    <property type="molecule type" value="Genomic_DNA"/>
</dbReference>
<proteinExistence type="predicted"/>
<dbReference type="SUPFAM" id="SSF46785">
    <property type="entry name" value="Winged helix' DNA-binding domain"/>
    <property type="match status" value="1"/>
</dbReference>
<dbReference type="RefSeq" id="WP_203903456.1">
    <property type="nucleotide sequence ID" value="NZ_BOPF01000032.1"/>
</dbReference>
<dbReference type="InterPro" id="IPR036390">
    <property type="entry name" value="WH_DNA-bd_sf"/>
</dbReference>
<dbReference type="InterPro" id="IPR036388">
    <property type="entry name" value="WH-like_DNA-bd_sf"/>
</dbReference>
<name>A0A8J4DU63_9ACTN</name>
<dbReference type="GO" id="GO:0004252">
    <property type="term" value="F:serine-type endopeptidase activity"/>
    <property type="evidence" value="ECO:0007669"/>
    <property type="project" value="InterPro"/>
</dbReference>
<dbReference type="GO" id="GO:0006508">
    <property type="term" value="P:proteolysis"/>
    <property type="evidence" value="ECO:0007669"/>
    <property type="project" value="InterPro"/>
</dbReference>
<organism evidence="2 3">
    <name type="scientific">Virgisporangium aliadipatigenens</name>
    <dbReference type="NCBI Taxonomy" id="741659"/>
    <lineage>
        <taxon>Bacteria</taxon>
        <taxon>Bacillati</taxon>
        <taxon>Actinomycetota</taxon>
        <taxon>Actinomycetes</taxon>
        <taxon>Micromonosporales</taxon>
        <taxon>Micromonosporaceae</taxon>
        <taxon>Virgisporangium</taxon>
    </lineage>
</organism>